<dbReference type="AlphaFoldDB" id="A0A0E4BWF1"/>
<dbReference type="GO" id="GO:0004197">
    <property type="term" value="F:cysteine-type endopeptidase activity"/>
    <property type="evidence" value="ECO:0007669"/>
    <property type="project" value="InterPro"/>
</dbReference>
<name>A0A0E4BWF1_9BRAD</name>
<feature type="region of interest" description="Disordered" evidence="1">
    <location>
        <begin position="589"/>
        <end position="926"/>
    </location>
</feature>
<feature type="compositionally biased region" description="Low complexity" evidence="1">
    <location>
        <begin position="698"/>
        <end position="719"/>
    </location>
</feature>
<dbReference type="GO" id="GO:0006508">
    <property type="term" value="P:proteolysis"/>
    <property type="evidence" value="ECO:0007669"/>
    <property type="project" value="InterPro"/>
</dbReference>
<dbReference type="InterPro" id="IPR052039">
    <property type="entry name" value="Caspase-related_regulators"/>
</dbReference>
<organism evidence="4 5">
    <name type="scientific">Bradyrhizobium diazoefficiens</name>
    <dbReference type="NCBI Taxonomy" id="1355477"/>
    <lineage>
        <taxon>Bacteria</taxon>
        <taxon>Pseudomonadati</taxon>
        <taxon>Pseudomonadota</taxon>
        <taxon>Alphaproteobacteria</taxon>
        <taxon>Hyphomicrobiales</taxon>
        <taxon>Nitrobacteraceae</taxon>
        <taxon>Bradyrhizobium</taxon>
    </lineage>
</organism>
<dbReference type="Proteomes" id="UP000063308">
    <property type="component" value="Chromosome"/>
</dbReference>
<keyword evidence="2" id="KW-0812">Transmembrane</keyword>
<dbReference type="InterPro" id="IPR011600">
    <property type="entry name" value="Pept_C14_caspase"/>
</dbReference>
<dbReference type="PANTHER" id="PTHR22576:SF37">
    <property type="entry name" value="MUCOSA-ASSOCIATED LYMPHOID TISSUE LYMPHOMA TRANSLOCATION PROTEIN 1"/>
    <property type="match status" value="1"/>
</dbReference>
<dbReference type="Pfam" id="PF00656">
    <property type="entry name" value="Peptidase_C14"/>
    <property type="match status" value="1"/>
</dbReference>
<feature type="compositionally biased region" description="Low complexity" evidence="1">
    <location>
        <begin position="795"/>
        <end position="842"/>
    </location>
</feature>
<feature type="domain" description="Caspase family p20" evidence="3">
    <location>
        <begin position="84"/>
        <end position="163"/>
    </location>
</feature>
<dbReference type="PANTHER" id="PTHR22576">
    <property type="entry name" value="MUCOSA ASSOCIATED LYMPHOID TISSUE LYMPHOMA TRANSLOCATION PROTEIN 1/PARACASPASE"/>
    <property type="match status" value="1"/>
</dbReference>
<evidence type="ECO:0000259" key="3">
    <source>
        <dbReference type="PROSITE" id="PS50208"/>
    </source>
</evidence>
<evidence type="ECO:0000256" key="1">
    <source>
        <dbReference type="SAM" id="MobiDB-lite"/>
    </source>
</evidence>
<feature type="transmembrane region" description="Helical" evidence="2">
    <location>
        <begin position="59"/>
        <end position="75"/>
    </location>
</feature>
<sequence length="926" mass="96375">MGLTKGAWTTGAFRRRPASCRRLNPGLSFKRHSASRASDACWQLNNKAGKQAMRGTHKAFLCFLLPILFLAAGALEPARAQQQEKRIALVVGNGAYAKSPLATTANDAGLIAQTLQAAGFDVVGARDLDGDTLRKSFRDFIQKAQASGPGTVAMVYLAGYGVQLAGENYFIPVDSNITRDTDIPTEALRISDYARQLAAIPLKANIVVLDAARAQPFIEGGQPIASGLALVEPDQNMLIAFNAAPGTVAPEEPGPYGIYAQSLAEMIRTGGLPLPDVFDRVRLRVNEASKGAQVPWNEQKISAPFSFFDRGPDAPPPEASAAQVAAIRNKPIRDLGVQDAYAAALERDTLPAYEEFLAAYPTDPMSKRVMAIVAARREAITWRRTYRTDTPEAYWSYLRRYPRGPHAGDARRRLAILTAPAEPPPSFAMIDYDVPPPPPEEVVYVDRPVLYFSDPDFGFAPPPPPPVYYLPPPPPDFVVLEPPLPVVGLFVLPQPMFVPIPVFVRPPVYVAPPPNNIIFNNIHNTTVINTVINRPPAPPPAGGGGGGTGPGNLTPAIAGRANPVAPMLPQAATQRAALIQQGKAPMPLSATVQPTARPGIPPGTPANVAPNARPSALPGGLPGTAPNVAPQTRLPAANTLPVPGSHGGPPAPPAGAAGTLPGGKPLPSTATAPGTTLPTHPGAPTTAAPGTTPPPHLGAPTAAAPTTGAPTTTNPAVVPGQPPKPPVAQTPPGAGPADRAKSATREPAGPPPAAAGKPVVPPPSAVHEPIRPQAHPPAPAQAAKPAAPPRGPGRGAAHAATSAARVGAAATDGCTSAATPRSAGGSGASGAPANGSARAAPPVARPAPRRRLGWPLHLRRVRRHLRPAQRPRRRRPRSARRTSPSARQALVQRQSLARSLRKGGHSRAKPPANGPYFLASGRNRAI</sequence>
<feature type="compositionally biased region" description="Basic residues" evidence="1">
    <location>
        <begin position="847"/>
        <end position="880"/>
    </location>
</feature>
<dbReference type="InterPro" id="IPR029030">
    <property type="entry name" value="Caspase-like_dom_sf"/>
</dbReference>
<proteinExistence type="predicted"/>
<feature type="compositionally biased region" description="Basic residues" evidence="1">
    <location>
        <begin position="899"/>
        <end position="908"/>
    </location>
</feature>
<keyword evidence="2" id="KW-0472">Membrane</keyword>
<gene>
    <name evidence="4" type="ORF">NK6_9575</name>
</gene>
<feature type="compositionally biased region" description="Pro residues" evidence="1">
    <location>
        <begin position="748"/>
        <end position="764"/>
    </location>
</feature>
<evidence type="ECO:0000313" key="5">
    <source>
        <dbReference type="Proteomes" id="UP000063308"/>
    </source>
</evidence>
<evidence type="ECO:0000256" key="2">
    <source>
        <dbReference type="SAM" id="Phobius"/>
    </source>
</evidence>
<protein>
    <recommendedName>
        <fullName evidence="3">Caspase family p20 domain-containing protein</fullName>
    </recommendedName>
</protein>
<reference evidence="4 5" key="1">
    <citation type="submission" date="2014-11" db="EMBL/GenBank/DDBJ databases">
        <title>Symbiosis island explosion on the genome of extra-slow-growing strains of soybean bradyrhizobia with massive insertion sequences.</title>
        <authorList>
            <person name="Iida T."/>
            <person name="Minamisawa K."/>
        </authorList>
    </citation>
    <scope>NUCLEOTIDE SEQUENCE [LARGE SCALE GENOMIC DNA]</scope>
    <source>
        <strain evidence="4 5">NK6</strain>
    </source>
</reference>
<keyword evidence="2" id="KW-1133">Transmembrane helix</keyword>
<dbReference type="Gene3D" id="3.40.50.1460">
    <property type="match status" value="1"/>
</dbReference>
<dbReference type="SUPFAM" id="SSF52129">
    <property type="entry name" value="Caspase-like"/>
    <property type="match status" value="1"/>
</dbReference>
<accession>A0A0E4BWF1</accession>
<feature type="compositionally biased region" description="Pro residues" evidence="1">
    <location>
        <begin position="720"/>
        <end position="729"/>
    </location>
</feature>
<dbReference type="InterPro" id="IPR001309">
    <property type="entry name" value="Pept_C14_p20"/>
</dbReference>
<evidence type="ECO:0000313" key="4">
    <source>
        <dbReference type="EMBL" id="BAR62714.1"/>
    </source>
</evidence>
<dbReference type="EMBL" id="AP014685">
    <property type="protein sequence ID" value="BAR62714.1"/>
    <property type="molecule type" value="Genomic_DNA"/>
</dbReference>
<feature type="compositionally biased region" description="Low complexity" evidence="1">
    <location>
        <begin position="654"/>
        <end position="690"/>
    </location>
</feature>
<dbReference type="PROSITE" id="PS50208">
    <property type="entry name" value="CASPASE_P20"/>
    <property type="match status" value="1"/>
</dbReference>